<dbReference type="SUPFAM" id="SSF82784">
    <property type="entry name" value="OsmC-like"/>
    <property type="match status" value="1"/>
</dbReference>
<evidence type="ECO:0000256" key="2">
    <source>
        <dbReference type="SAM" id="MobiDB-lite"/>
    </source>
</evidence>
<reference evidence="4" key="1">
    <citation type="submission" date="2016-09" db="EMBL/GenBank/DDBJ databases">
        <authorList>
            <person name="Jeantristanb JTB J.-T."/>
            <person name="Ricardo R."/>
        </authorList>
    </citation>
    <scope>NUCLEOTIDE SEQUENCE [LARGE SCALE GENOMIC DNA]</scope>
</reference>
<dbReference type="AlphaFoldDB" id="A0A238F618"/>
<dbReference type="NCBIfam" id="TIGR03561">
    <property type="entry name" value="organ_hyd_perox"/>
    <property type="match status" value="1"/>
</dbReference>
<dbReference type="EMBL" id="FMSP01000003">
    <property type="protein sequence ID" value="SCV68595.1"/>
    <property type="molecule type" value="Genomic_DNA"/>
</dbReference>
<sequence>MFALRRISGAAAASTRTPAAKRSLSSLHPTLYTSSTTSTGSRAKGKATNPENNLELIMGMPKEMGGSKGPAGGESNPEQLFGAAYSTCFLSALGATHGTLFPKHKPLPKSTAVRALVSIGKDKTEKLPIRQGFLLGVELEVLKKPLQEVGLEDADIQKLVRQAHQLCPYSRAVNGNIEVVVRVVDA</sequence>
<dbReference type="GO" id="GO:0006979">
    <property type="term" value="P:response to oxidative stress"/>
    <property type="evidence" value="ECO:0007669"/>
    <property type="project" value="InterPro"/>
</dbReference>
<dbReference type="OrthoDB" id="60422at2759"/>
<comment type="similarity">
    <text evidence="1">Belongs to the OsmC/Ohr family.</text>
</comment>
<dbReference type="PANTHER" id="PTHR33797:SF2">
    <property type="entry name" value="ORGANIC HYDROPEROXIDE RESISTANCE PROTEIN-LIKE"/>
    <property type="match status" value="1"/>
</dbReference>
<gene>
    <name evidence="3" type="ORF">BQ2448_716</name>
</gene>
<feature type="compositionally biased region" description="Low complexity" evidence="2">
    <location>
        <begin position="12"/>
        <end position="41"/>
    </location>
</feature>
<dbReference type="InterPro" id="IPR036102">
    <property type="entry name" value="OsmC/Ohrsf"/>
</dbReference>
<dbReference type="PANTHER" id="PTHR33797">
    <property type="entry name" value="ORGANIC HYDROPEROXIDE RESISTANCE PROTEIN-LIKE"/>
    <property type="match status" value="1"/>
</dbReference>
<feature type="region of interest" description="Disordered" evidence="2">
    <location>
        <begin position="12"/>
        <end position="52"/>
    </location>
</feature>
<dbReference type="InterPro" id="IPR015946">
    <property type="entry name" value="KH_dom-like_a/b"/>
</dbReference>
<evidence type="ECO:0000256" key="1">
    <source>
        <dbReference type="ARBA" id="ARBA00007378"/>
    </source>
</evidence>
<evidence type="ECO:0000313" key="4">
    <source>
        <dbReference type="Proteomes" id="UP000198372"/>
    </source>
</evidence>
<evidence type="ECO:0000313" key="3">
    <source>
        <dbReference type="EMBL" id="SCV68595.1"/>
    </source>
</evidence>
<dbReference type="InterPro" id="IPR019953">
    <property type="entry name" value="OHR"/>
</dbReference>
<keyword evidence="4" id="KW-1185">Reference proteome</keyword>
<organism evidence="3 4">
    <name type="scientific">Microbotryum intermedium</name>
    <dbReference type="NCBI Taxonomy" id="269621"/>
    <lineage>
        <taxon>Eukaryota</taxon>
        <taxon>Fungi</taxon>
        <taxon>Dikarya</taxon>
        <taxon>Basidiomycota</taxon>
        <taxon>Pucciniomycotina</taxon>
        <taxon>Microbotryomycetes</taxon>
        <taxon>Microbotryales</taxon>
        <taxon>Microbotryaceae</taxon>
        <taxon>Microbotryum</taxon>
    </lineage>
</organism>
<dbReference type="InterPro" id="IPR003718">
    <property type="entry name" value="OsmC/Ohr_fam"/>
</dbReference>
<proteinExistence type="inferred from homology"/>
<dbReference type="Gene3D" id="2.20.25.10">
    <property type="match status" value="1"/>
</dbReference>
<protein>
    <submittedName>
        <fullName evidence="3">BQ2448_716 protein</fullName>
    </submittedName>
</protein>
<name>A0A238F618_9BASI</name>
<dbReference type="Gene3D" id="3.30.300.20">
    <property type="match status" value="1"/>
</dbReference>
<dbReference type="Pfam" id="PF02566">
    <property type="entry name" value="OsmC"/>
    <property type="match status" value="1"/>
</dbReference>
<dbReference type="Proteomes" id="UP000198372">
    <property type="component" value="Unassembled WGS sequence"/>
</dbReference>
<accession>A0A238F618</accession>